<name>A0A9D0ZSZ1_9FIRM</name>
<accession>A0A9D0ZSZ1</accession>
<organism evidence="1 2">
    <name type="scientific">Candidatus Limivivens merdigallinarum</name>
    <dbReference type="NCBI Taxonomy" id="2840859"/>
    <lineage>
        <taxon>Bacteria</taxon>
        <taxon>Bacillati</taxon>
        <taxon>Bacillota</taxon>
        <taxon>Clostridia</taxon>
        <taxon>Lachnospirales</taxon>
        <taxon>Lachnospiraceae</taxon>
        <taxon>Lachnospiraceae incertae sedis</taxon>
        <taxon>Candidatus Limivivens</taxon>
    </lineage>
</organism>
<dbReference type="AlphaFoldDB" id="A0A9D0ZSZ1"/>
<evidence type="ECO:0000313" key="1">
    <source>
        <dbReference type="EMBL" id="HIQ95184.1"/>
    </source>
</evidence>
<sequence>MKRKKKRKPGWAKRTAQGRRMFGWLRNRRKDQTLTDQGWEFIKVSHFPFVFVYGQTSEKERYVCRDLQFLAIFNRDTWELTDVSYQLRSFLRIPENQKFRFQQTCKRQAERAIQKYALKLLYAEEGWKEKGLPLWKKASILCGYRDWIQREAQIQAVGEKGSEVLLEETEQFTFDGEMDSFDYRTYLSYLKNPDLFIFRYGRKVCKRTKEQYRIRQLLREAVEQERKQYLLKRRDRIALITRLRESLKGIDHEVTVIAEDEDGTYDAFHMEPEILRNCLGIYPISAISGQERRILLKKYGSNKEWDITQIQRLGVRDRWIYKAEGAEISNAA</sequence>
<dbReference type="Proteomes" id="UP000886886">
    <property type="component" value="Unassembled WGS sequence"/>
</dbReference>
<dbReference type="EMBL" id="DVFT01000018">
    <property type="protein sequence ID" value="HIQ95184.1"/>
    <property type="molecule type" value="Genomic_DNA"/>
</dbReference>
<comment type="caution">
    <text evidence="1">The sequence shown here is derived from an EMBL/GenBank/DDBJ whole genome shotgun (WGS) entry which is preliminary data.</text>
</comment>
<proteinExistence type="predicted"/>
<gene>
    <name evidence="1" type="ORF">IAB26_01340</name>
</gene>
<reference evidence="1" key="1">
    <citation type="submission" date="2020-10" db="EMBL/GenBank/DDBJ databases">
        <authorList>
            <person name="Gilroy R."/>
        </authorList>
    </citation>
    <scope>NUCLEOTIDE SEQUENCE</scope>
    <source>
        <strain evidence="1">ChiSjej3B21-11622</strain>
    </source>
</reference>
<evidence type="ECO:0000313" key="2">
    <source>
        <dbReference type="Proteomes" id="UP000886886"/>
    </source>
</evidence>
<protein>
    <submittedName>
        <fullName evidence="1">Uncharacterized protein</fullName>
    </submittedName>
</protein>
<reference evidence="1" key="2">
    <citation type="journal article" date="2021" name="PeerJ">
        <title>Extensive microbial diversity within the chicken gut microbiome revealed by metagenomics and culture.</title>
        <authorList>
            <person name="Gilroy R."/>
            <person name="Ravi A."/>
            <person name="Getino M."/>
            <person name="Pursley I."/>
            <person name="Horton D.L."/>
            <person name="Alikhan N.F."/>
            <person name="Baker D."/>
            <person name="Gharbi K."/>
            <person name="Hall N."/>
            <person name="Watson M."/>
            <person name="Adriaenssens E.M."/>
            <person name="Foster-Nyarko E."/>
            <person name="Jarju S."/>
            <person name="Secka A."/>
            <person name="Antonio M."/>
            <person name="Oren A."/>
            <person name="Chaudhuri R.R."/>
            <person name="La Ragione R."/>
            <person name="Hildebrand F."/>
            <person name="Pallen M.J."/>
        </authorList>
    </citation>
    <scope>NUCLEOTIDE SEQUENCE</scope>
    <source>
        <strain evidence="1">ChiSjej3B21-11622</strain>
    </source>
</reference>